<feature type="compositionally biased region" description="Polar residues" evidence="1">
    <location>
        <begin position="58"/>
        <end position="69"/>
    </location>
</feature>
<organism evidence="2 3">
    <name type="scientific">Trichinella spiralis</name>
    <name type="common">Trichina worm</name>
    <dbReference type="NCBI Taxonomy" id="6334"/>
    <lineage>
        <taxon>Eukaryota</taxon>
        <taxon>Metazoa</taxon>
        <taxon>Ecdysozoa</taxon>
        <taxon>Nematoda</taxon>
        <taxon>Enoplea</taxon>
        <taxon>Dorylaimia</taxon>
        <taxon>Trichinellida</taxon>
        <taxon>Trichinellidae</taxon>
        <taxon>Trichinella</taxon>
    </lineage>
</organism>
<protein>
    <submittedName>
        <fullName evidence="2">Uncharacterized protein</fullName>
    </submittedName>
</protein>
<evidence type="ECO:0000313" key="2">
    <source>
        <dbReference type="EMBL" id="KRY41382.1"/>
    </source>
</evidence>
<accession>A0A0V1BWQ3</accession>
<dbReference type="AlphaFoldDB" id="A0A0V1BWQ3"/>
<proteinExistence type="predicted"/>
<dbReference type="Proteomes" id="UP000054776">
    <property type="component" value="Unassembled WGS sequence"/>
</dbReference>
<evidence type="ECO:0000256" key="1">
    <source>
        <dbReference type="SAM" id="MobiDB-lite"/>
    </source>
</evidence>
<evidence type="ECO:0000313" key="3">
    <source>
        <dbReference type="Proteomes" id="UP000054776"/>
    </source>
</evidence>
<dbReference type="InParanoid" id="A0A0V1BWQ3"/>
<dbReference type="EMBL" id="JYDH01000008">
    <property type="protein sequence ID" value="KRY41382.1"/>
    <property type="molecule type" value="Genomic_DNA"/>
</dbReference>
<sequence length="69" mass="7508">MPTAELTSTTETMVIKKNKSTQLELSTVGSMAERSSTAAITACEPNTRRPMPDFDGKNTFNKLNNKLGT</sequence>
<feature type="region of interest" description="Disordered" evidence="1">
    <location>
        <begin position="45"/>
        <end position="69"/>
    </location>
</feature>
<name>A0A0V1BWQ3_TRISP</name>
<reference evidence="2 3" key="1">
    <citation type="submission" date="2015-01" db="EMBL/GenBank/DDBJ databases">
        <title>Evolution of Trichinella species and genotypes.</title>
        <authorList>
            <person name="Korhonen P.K."/>
            <person name="Edoardo P."/>
            <person name="Giuseppe L.R."/>
            <person name="Gasser R.B."/>
        </authorList>
    </citation>
    <scope>NUCLEOTIDE SEQUENCE [LARGE SCALE GENOMIC DNA]</scope>
    <source>
        <strain evidence="2">ISS3</strain>
    </source>
</reference>
<keyword evidence="3" id="KW-1185">Reference proteome</keyword>
<gene>
    <name evidence="2" type="ORF">T01_15471</name>
</gene>
<feature type="compositionally biased region" description="Basic and acidic residues" evidence="1">
    <location>
        <begin position="46"/>
        <end position="56"/>
    </location>
</feature>
<comment type="caution">
    <text evidence="2">The sequence shown here is derived from an EMBL/GenBank/DDBJ whole genome shotgun (WGS) entry which is preliminary data.</text>
</comment>